<evidence type="ECO:0000256" key="1">
    <source>
        <dbReference type="SAM" id="Coils"/>
    </source>
</evidence>
<dbReference type="Proteomes" id="UP000011713">
    <property type="component" value="Unassembled WGS sequence"/>
</dbReference>
<accession>M4BR05</accession>
<feature type="compositionally biased region" description="Basic and acidic residues" evidence="2">
    <location>
        <begin position="53"/>
        <end position="66"/>
    </location>
</feature>
<name>M4BR05_HYAAE</name>
<feature type="region of interest" description="Disordered" evidence="2">
    <location>
        <begin position="46"/>
        <end position="79"/>
    </location>
</feature>
<evidence type="ECO:0000256" key="2">
    <source>
        <dbReference type="SAM" id="MobiDB-lite"/>
    </source>
</evidence>
<feature type="compositionally biased region" description="Basic and acidic residues" evidence="2">
    <location>
        <begin position="9"/>
        <end position="19"/>
    </location>
</feature>
<sequence>MLKAVVQKIQKERTTHPVEPKSLLGPPRQFTQNSWRPAFRRCPTILSQGSNVPHRDPARVGEDGSYRHGSSRRSGESHSLQSFLNHCQDRLATCRHELSELKDRVQVLDNHDHSDDRRLRQCEEFKDRQRHRLEQLNGRVESLAVKIQKALDDQRQWTMTLVDRVKSLERRLESSNLVPAPTSGQSAYPLGYPAYLPGQPAPQVPRGAPMEPSTDDLRQMMNHMWRLFQPQQRDQGRT</sequence>
<evidence type="ECO:0000313" key="3">
    <source>
        <dbReference type="EnsemblProtists" id="HpaP808844"/>
    </source>
</evidence>
<dbReference type="AlphaFoldDB" id="M4BR05"/>
<keyword evidence="4" id="KW-1185">Reference proteome</keyword>
<protein>
    <submittedName>
        <fullName evidence="3">Uncharacterized protein</fullName>
    </submittedName>
</protein>
<reference evidence="4" key="1">
    <citation type="journal article" date="2010" name="Science">
        <title>Signatures of adaptation to obligate biotrophy in the Hyaloperonospora arabidopsidis genome.</title>
        <authorList>
            <person name="Baxter L."/>
            <person name="Tripathy S."/>
            <person name="Ishaque N."/>
            <person name="Boot N."/>
            <person name="Cabral A."/>
            <person name="Kemen E."/>
            <person name="Thines M."/>
            <person name="Ah-Fong A."/>
            <person name="Anderson R."/>
            <person name="Badejoko W."/>
            <person name="Bittner-Eddy P."/>
            <person name="Boore J.L."/>
            <person name="Chibucos M.C."/>
            <person name="Coates M."/>
            <person name="Dehal P."/>
            <person name="Delehaunty K."/>
            <person name="Dong S."/>
            <person name="Downton P."/>
            <person name="Dumas B."/>
            <person name="Fabro G."/>
            <person name="Fronick C."/>
            <person name="Fuerstenberg S.I."/>
            <person name="Fulton L."/>
            <person name="Gaulin E."/>
            <person name="Govers F."/>
            <person name="Hughes L."/>
            <person name="Humphray S."/>
            <person name="Jiang R.H."/>
            <person name="Judelson H."/>
            <person name="Kamoun S."/>
            <person name="Kyung K."/>
            <person name="Meijer H."/>
            <person name="Minx P."/>
            <person name="Morris P."/>
            <person name="Nelson J."/>
            <person name="Phuntumart V."/>
            <person name="Qutob D."/>
            <person name="Rehmany A."/>
            <person name="Rougon-Cardoso A."/>
            <person name="Ryden P."/>
            <person name="Torto-Alalibo T."/>
            <person name="Studholme D."/>
            <person name="Wang Y."/>
            <person name="Win J."/>
            <person name="Wood J."/>
            <person name="Clifton S.W."/>
            <person name="Rogers J."/>
            <person name="Van den Ackerveken G."/>
            <person name="Jones J.D."/>
            <person name="McDowell J.M."/>
            <person name="Beynon J."/>
            <person name="Tyler B.M."/>
        </authorList>
    </citation>
    <scope>NUCLEOTIDE SEQUENCE [LARGE SCALE GENOMIC DNA]</scope>
    <source>
        <strain evidence="4">Emoy2</strain>
    </source>
</reference>
<dbReference type="EMBL" id="JH598611">
    <property type="status" value="NOT_ANNOTATED_CDS"/>
    <property type="molecule type" value="Genomic_DNA"/>
</dbReference>
<keyword evidence="1" id="KW-0175">Coiled coil</keyword>
<organism evidence="3 4">
    <name type="scientific">Hyaloperonospora arabidopsidis (strain Emoy2)</name>
    <name type="common">Downy mildew agent</name>
    <name type="synonym">Peronospora arabidopsidis</name>
    <dbReference type="NCBI Taxonomy" id="559515"/>
    <lineage>
        <taxon>Eukaryota</taxon>
        <taxon>Sar</taxon>
        <taxon>Stramenopiles</taxon>
        <taxon>Oomycota</taxon>
        <taxon>Peronosporomycetes</taxon>
        <taxon>Peronosporales</taxon>
        <taxon>Peronosporaceae</taxon>
        <taxon>Hyaloperonospora</taxon>
    </lineage>
</organism>
<dbReference type="HOGENOM" id="CLU_1167785_0_0_1"/>
<evidence type="ECO:0000313" key="4">
    <source>
        <dbReference type="Proteomes" id="UP000011713"/>
    </source>
</evidence>
<reference evidence="3" key="2">
    <citation type="submission" date="2015-06" db="UniProtKB">
        <authorList>
            <consortium name="EnsemblProtists"/>
        </authorList>
    </citation>
    <scope>IDENTIFICATION</scope>
    <source>
        <strain evidence="3">Emoy2</strain>
    </source>
</reference>
<dbReference type="InParanoid" id="M4BR05"/>
<feature type="coiled-coil region" evidence="1">
    <location>
        <begin position="84"/>
        <end position="153"/>
    </location>
</feature>
<dbReference type="EnsemblProtists" id="HpaT808844">
    <property type="protein sequence ID" value="HpaP808844"/>
    <property type="gene ID" value="HpaG808844"/>
</dbReference>
<dbReference type="VEuPathDB" id="FungiDB:HpaG808844"/>
<feature type="region of interest" description="Disordered" evidence="2">
    <location>
        <begin position="1"/>
        <end position="30"/>
    </location>
</feature>
<proteinExistence type="predicted"/>